<dbReference type="RefSeq" id="WP_075715373.1">
    <property type="nucleotide sequence ID" value="NZ_AP019654.1"/>
</dbReference>
<feature type="transmembrane region" description="Helical" evidence="6">
    <location>
        <begin position="238"/>
        <end position="256"/>
    </location>
</feature>
<name>A0ABX3FDE8_9VIBR</name>
<gene>
    <name evidence="9" type="ORF">BIY20_10825</name>
</gene>
<feature type="signal peptide" evidence="7">
    <location>
        <begin position="1"/>
        <end position="26"/>
    </location>
</feature>
<keyword evidence="6" id="KW-0812">Transmembrane</keyword>
<evidence type="ECO:0000313" key="10">
    <source>
        <dbReference type="Proteomes" id="UP000186039"/>
    </source>
</evidence>
<dbReference type="EMBL" id="MJMH01000179">
    <property type="protein sequence ID" value="OLQ89989.1"/>
    <property type="molecule type" value="Genomic_DNA"/>
</dbReference>
<keyword evidence="4" id="KW-0378">Hydrolase</keyword>
<dbReference type="Pfam" id="PF01569">
    <property type="entry name" value="PAP2"/>
    <property type="match status" value="1"/>
</dbReference>
<dbReference type="InterPro" id="IPR020084">
    <property type="entry name" value="NUDIX_hydrolase_CS"/>
</dbReference>
<keyword evidence="7" id="KW-0732">Signal</keyword>
<dbReference type="PROSITE" id="PS51462">
    <property type="entry name" value="NUDIX"/>
    <property type="match status" value="1"/>
</dbReference>
<dbReference type="PANTHER" id="PTHR43758">
    <property type="entry name" value="7,8-DIHYDRO-8-OXOGUANINE TRIPHOSPHATASE"/>
    <property type="match status" value="1"/>
</dbReference>
<feature type="transmembrane region" description="Helical" evidence="6">
    <location>
        <begin position="390"/>
        <end position="408"/>
    </location>
</feature>
<feature type="domain" description="Nudix hydrolase" evidence="8">
    <location>
        <begin position="26"/>
        <end position="177"/>
    </location>
</feature>
<dbReference type="PRINTS" id="PR00502">
    <property type="entry name" value="NUDIXFAMILY"/>
</dbReference>
<dbReference type="CDD" id="cd02883">
    <property type="entry name" value="NUDIX_Hydrolase"/>
    <property type="match status" value="1"/>
</dbReference>
<evidence type="ECO:0000256" key="1">
    <source>
        <dbReference type="ARBA" id="ARBA00001946"/>
    </source>
</evidence>
<evidence type="ECO:0000313" key="9">
    <source>
        <dbReference type="EMBL" id="OLQ89989.1"/>
    </source>
</evidence>
<sequence length="471" mass="52218">MKTLLRSYIVKALGFLLIFISLSSMANTAPKGAVCLIRSDNNLVMVKEILTGKWSLPAGTIEANEPPQLAAQREVWEETGLVVTVGKELGRSDRAVFYDCVSDSDLIAFSQQDSAGGYALPIWFAPHYGIEVAQARLVDPNVIEAEAYRYPLQWQRVKELYQHATSQPTNFVESLAESAPSLNQLELPWIAQFQAWLLYSDEWYADTAHSLIMFGLLFSSPWWLLLLPVCYAYFGRDFTLKLVFTIIFGAMVVQLGKDGFQLPRPFAYQPSLNLAAQTGFGLPSLSLTLWTIAFAMIGNQFGERVGVRFNLLSVVVSLWLVIALFYSGSTFLVDSLAGMLFGWLCAWHMSRLETKLGSNSVEWFSSKGVWLVLSILSATLTALWQSPMMLGLSLTSIALLLSVVLFKLPTQVSMRRAIALSIILVVVSIGFILLHGHVDTSNLKSLIVKVAQLPSLVLISCGYLMCCNKKT</sequence>
<evidence type="ECO:0000256" key="7">
    <source>
        <dbReference type="SAM" id="SignalP"/>
    </source>
</evidence>
<keyword evidence="6" id="KW-1133">Transmembrane helix</keyword>
<evidence type="ECO:0000256" key="4">
    <source>
        <dbReference type="ARBA" id="ARBA00022801"/>
    </source>
</evidence>
<dbReference type="PROSITE" id="PS00893">
    <property type="entry name" value="NUDIX_BOX"/>
    <property type="match status" value="1"/>
</dbReference>
<dbReference type="InterPro" id="IPR000086">
    <property type="entry name" value="NUDIX_hydrolase_dom"/>
</dbReference>
<comment type="similarity">
    <text evidence="2">Belongs to the Nudix hydrolase family.</text>
</comment>
<feature type="transmembrane region" description="Helical" evidence="6">
    <location>
        <begin position="309"/>
        <end position="326"/>
    </location>
</feature>
<proteinExistence type="inferred from homology"/>
<dbReference type="InterPro" id="IPR015797">
    <property type="entry name" value="NUDIX_hydrolase-like_dom_sf"/>
</dbReference>
<dbReference type="CDD" id="cd01610">
    <property type="entry name" value="PAP2_like"/>
    <property type="match status" value="1"/>
</dbReference>
<feature type="chain" id="PRO_5046090258" description="Nudix hydrolase domain-containing protein" evidence="7">
    <location>
        <begin position="27"/>
        <end position="471"/>
    </location>
</feature>
<feature type="transmembrane region" description="Helical" evidence="6">
    <location>
        <begin position="211"/>
        <end position="231"/>
    </location>
</feature>
<dbReference type="InterPro" id="IPR020476">
    <property type="entry name" value="Nudix_hydrolase"/>
</dbReference>
<keyword evidence="3" id="KW-0479">Metal-binding</keyword>
<keyword evidence="6" id="KW-0472">Membrane</keyword>
<keyword evidence="10" id="KW-1185">Reference proteome</keyword>
<dbReference type="SUPFAM" id="SSF55811">
    <property type="entry name" value="Nudix"/>
    <property type="match status" value="1"/>
</dbReference>
<feature type="transmembrane region" description="Helical" evidence="6">
    <location>
        <begin position="417"/>
        <end position="434"/>
    </location>
</feature>
<feature type="transmembrane region" description="Helical" evidence="6">
    <location>
        <begin position="446"/>
        <end position="466"/>
    </location>
</feature>
<organism evidence="9 10">
    <name type="scientific">Vibrio panuliri</name>
    <dbReference type="NCBI Taxonomy" id="1381081"/>
    <lineage>
        <taxon>Bacteria</taxon>
        <taxon>Pseudomonadati</taxon>
        <taxon>Pseudomonadota</taxon>
        <taxon>Gammaproteobacteria</taxon>
        <taxon>Vibrionales</taxon>
        <taxon>Vibrionaceae</taxon>
        <taxon>Vibrio</taxon>
    </lineage>
</organism>
<comment type="cofactor">
    <cofactor evidence="1">
        <name>Mg(2+)</name>
        <dbReference type="ChEBI" id="CHEBI:18420"/>
    </cofactor>
</comment>
<dbReference type="Gene3D" id="3.90.79.10">
    <property type="entry name" value="Nucleoside Triphosphate Pyrophosphohydrolase"/>
    <property type="match status" value="1"/>
</dbReference>
<accession>A0ABX3FDE8</accession>
<evidence type="ECO:0000259" key="8">
    <source>
        <dbReference type="PROSITE" id="PS51462"/>
    </source>
</evidence>
<evidence type="ECO:0000256" key="6">
    <source>
        <dbReference type="SAM" id="Phobius"/>
    </source>
</evidence>
<keyword evidence="5" id="KW-0460">Magnesium</keyword>
<evidence type="ECO:0000256" key="5">
    <source>
        <dbReference type="ARBA" id="ARBA00022842"/>
    </source>
</evidence>
<dbReference type="InterPro" id="IPR000326">
    <property type="entry name" value="PAP2/HPO"/>
</dbReference>
<protein>
    <recommendedName>
        <fullName evidence="8">Nudix hydrolase domain-containing protein</fullName>
    </recommendedName>
</protein>
<evidence type="ECO:0000256" key="2">
    <source>
        <dbReference type="ARBA" id="ARBA00005582"/>
    </source>
</evidence>
<dbReference type="Pfam" id="PF00293">
    <property type="entry name" value="NUDIX"/>
    <property type="match status" value="1"/>
</dbReference>
<dbReference type="PANTHER" id="PTHR43758:SF8">
    <property type="entry name" value="8-OXO-DGTP DIPHOSPHATASE YTKD-RELATED"/>
    <property type="match status" value="1"/>
</dbReference>
<reference evidence="9 10" key="1">
    <citation type="submission" date="2016-09" db="EMBL/GenBank/DDBJ databases">
        <title>Genomic Taxonomy of the Vibrionaceae.</title>
        <authorList>
            <person name="Gonzalez-Castillo A."/>
            <person name="Gomez-Gil B."/>
            <person name="Enciso-Ibarra K."/>
        </authorList>
    </citation>
    <scope>NUCLEOTIDE SEQUENCE [LARGE SCALE GENOMIC DNA]</scope>
    <source>
        <strain evidence="9 10">CAIM 1902</strain>
    </source>
</reference>
<feature type="transmembrane region" description="Helical" evidence="6">
    <location>
        <begin position="276"/>
        <end position="297"/>
    </location>
</feature>
<dbReference type="Proteomes" id="UP000186039">
    <property type="component" value="Unassembled WGS sequence"/>
</dbReference>
<comment type="caution">
    <text evidence="9">The sequence shown here is derived from an EMBL/GenBank/DDBJ whole genome shotgun (WGS) entry which is preliminary data.</text>
</comment>
<evidence type="ECO:0000256" key="3">
    <source>
        <dbReference type="ARBA" id="ARBA00022723"/>
    </source>
</evidence>